<gene>
    <name evidence="3" type="ORF">PT015_08995</name>
</gene>
<organism evidence="3 4">
    <name type="scientific">Candidatus Mycobacterium wuenschmannii</name>
    <dbReference type="NCBI Taxonomy" id="3027808"/>
    <lineage>
        <taxon>Bacteria</taxon>
        <taxon>Bacillati</taxon>
        <taxon>Actinomycetota</taxon>
        <taxon>Actinomycetes</taxon>
        <taxon>Mycobacteriales</taxon>
        <taxon>Mycobacteriaceae</taxon>
        <taxon>Mycobacterium</taxon>
    </lineage>
</organism>
<proteinExistence type="inferred from homology"/>
<dbReference type="InterPro" id="IPR002539">
    <property type="entry name" value="MaoC-like_dom"/>
</dbReference>
<dbReference type="RefSeq" id="WP_285190277.1">
    <property type="nucleotide sequence ID" value="NZ_CP126981.1"/>
</dbReference>
<dbReference type="SUPFAM" id="SSF54637">
    <property type="entry name" value="Thioesterase/thiol ester dehydrase-isomerase"/>
    <property type="match status" value="1"/>
</dbReference>
<dbReference type="EMBL" id="CP126981">
    <property type="protein sequence ID" value="WIM89546.1"/>
    <property type="molecule type" value="Genomic_DNA"/>
</dbReference>
<keyword evidence="4" id="KW-1185">Reference proteome</keyword>
<evidence type="ECO:0000259" key="2">
    <source>
        <dbReference type="Pfam" id="PF01575"/>
    </source>
</evidence>
<evidence type="ECO:0000256" key="1">
    <source>
        <dbReference type="ARBA" id="ARBA00005254"/>
    </source>
</evidence>
<accession>A0ABY8W2F5</accession>
<dbReference type="Pfam" id="PF01575">
    <property type="entry name" value="MaoC_dehydratas"/>
    <property type="match status" value="1"/>
</dbReference>
<dbReference type="InterPro" id="IPR029069">
    <property type="entry name" value="HotDog_dom_sf"/>
</dbReference>
<sequence>MSTGGGVSLAWADVAVPTELPEVRDEISYQRVVMNSGSTWDYTPVHFDPYYAEKQGHPGIFVNTMHVAGFADRIATEWAGPLSRVVRRKMRLVGSIYAGDTMVGRARVVGKPAPGQVELQIDVVNQRGELCSPVELTLQLPER</sequence>
<evidence type="ECO:0000313" key="3">
    <source>
        <dbReference type="EMBL" id="WIM89546.1"/>
    </source>
</evidence>
<reference evidence="3 4" key="1">
    <citation type="journal article" date="2023" name="Microbiol. Resour. Announc.">
        <title>Complete Genome Sequence of Mycobacterium wuenschmanii, a novel Nontuberculous Mycobacterium Isolated from a captive population of Amazon Milk Frogs.</title>
        <authorList>
            <person name="Hicks J."/>
            <person name="Zeineldin M."/>
            <person name="Ward H."/>
            <person name="Wuenschmann A."/>
            <person name="Camp P."/>
            <person name="Farrell D."/>
            <person name="Lehman K."/>
            <person name="Thacker T."/>
            <person name="Cuthbert E."/>
        </authorList>
    </citation>
    <scope>NUCLEOTIDE SEQUENCE [LARGE SCALE GENOMIC DNA]</scope>
    <source>
        <strain evidence="3 4">Wuenschmanii</strain>
    </source>
</reference>
<name>A0ABY8W2F5_9MYCO</name>
<protein>
    <submittedName>
        <fullName evidence="3">MaoC/PaaZ C-terminal domain-containing protein</fullName>
    </submittedName>
</protein>
<comment type="similarity">
    <text evidence="1">Belongs to the enoyl-CoA hydratase/isomerase family.</text>
</comment>
<dbReference type="Proteomes" id="UP001236585">
    <property type="component" value="Chromosome"/>
</dbReference>
<dbReference type="Gene3D" id="3.10.129.10">
    <property type="entry name" value="Hotdog Thioesterase"/>
    <property type="match status" value="1"/>
</dbReference>
<feature type="domain" description="MaoC-like" evidence="2">
    <location>
        <begin position="26"/>
        <end position="113"/>
    </location>
</feature>
<evidence type="ECO:0000313" key="4">
    <source>
        <dbReference type="Proteomes" id="UP001236585"/>
    </source>
</evidence>